<proteinExistence type="predicted"/>
<accession>A0A9P8WEE3</accession>
<sequence>MEAVSIGSHAGQESAAPSTAQMPSRYPARPARSGRLLPGQSVRNHDGPRSHRQNAITITVEIEPLGRLARPPTCCSLSRRNDPRAARCQDQEVSTPSSPQQALVVRAVSRQLRRFGLGAAPDRQTIGLTDYGSLLILLTHQSHLSHSLAHSQSVLGGPHYPELAALWVDLPLRGMDSRLISILGRGVASRVVVLRLDYSRFPMSLATDYQAPGKGPFSWSFTHLPSPHLTRISHHIIISLLPYTYTLLSAIPLLAL</sequence>
<evidence type="ECO:0000256" key="1">
    <source>
        <dbReference type="SAM" id="MobiDB-lite"/>
    </source>
</evidence>
<gene>
    <name evidence="2" type="ORF">B0T10DRAFT_186949</name>
</gene>
<evidence type="ECO:0000313" key="2">
    <source>
        <dbReference type="EMBL" id="KAH6897479.1"/>
    </source>
</evidence>
<dbReference type="EMBL" id="JAGPYM010000003">
    <property type="protein sequence ID" value="KAH6897479.1"/>
    <property type="molecule type" value="Genomic_DNA"/>
</dbReference>
<feature type="region of interest" description="Disordered" evidence="1">
    <location>
        <begin position="1"/>
        <end position="55"/>
    </location>
</feature>
<dbReference type="Proteomes" id="UP000777438">
    <property type="component" value="Unassembled WGS sequence"/>
</dbReference>
<protein>
    <submittedName>
        <fullName evidence="2">Uncharacterized protein</fullName>
    </submittedName>
</protein>
<keyword evidence="3" id="KW-1185">Reference proteome</keyword>
<reference evidence="2 3" key="1">
    <citation type="journal article" date="2021" name="Nat. Commun.">
        <title>Genetic determinants of endophytism in the Arabidopsis root mycobiome.</title>
        <authorList>
            <person name="Mesny F."/>
            <person name="Miyauchi S."/>
            <person name="Thiergart T."/>
            <person name="Pickel B."/>
            <person name="Atanasova L."/>
            <person name="Karlsson M."/>
            <person name="Huettel B."/>
            <person name="Barry K.W."/>
            <person name="Haridas S."/>
            <person name="Chen C."/>
            <person name="Bauer D."/>
            <person name="Andreopoulos W."/>
            <person name="Pangilinan J."/>
            <person name="LaButti K."/>
            <person name="Riley R."/>
            <person name="Lipzen A."/>
            <person name="Clum A."/>
            <person name="Drula E."/>
            <person name="Henrissat B."/>
            <person name="Kohler A."/>
            <person name="Grigoriev I.V."/>
            <person name="Martin F.M."/>
            <person name="Hacquard S."/>
        </authorList>
    </citation>
    <scope>NUCLEOTIDE SEQUENCE [LARGE SCALE GENOMIC DNA]</scope>
    <source>
        <strain evidence="2 3">MPI-CAGE-CH-0241</strain>
    </source>
</reference>
<comment type="caution">
    <text evidence="2">The sequence shown here is derived from an EMBL/GenBank/DDBJ whole genome shotgun (WGS) entry which is preliminary data.</text>
</comment>
<evidence type="ECO:0000313" key="3">
    <source>
        <dbReference type="Proteomes" id="UP000777438"/>
    </source>
</evidence>
<dbReference type="AlphaFoldDB" id="A0A9P8WEE3"/>
<organism evidence="2 3">
    <name type="scientific">Thelonectria olida</name>
    <dbReference type="NCBI Taxonomy" id="1576542"/>
    <lineage>
        <taxon>Eukaryota</taxon>
        <taxon>Fungi</taxon>
        <taxon>Dikarya</taxon>
        <taxon>Ascomycota</taxon>
        <taxon>Pezizomycotina</taxon>
        <taxon>Sordariomycetes</taxon>
        <taxon>Hypocreomycetidae</taxon>
        <taxon>Hypocreales</taxon>
        <taxon>Nectriaceae</taxon>
        <taxon>Thelonectria</taxon>
    </lineage>
</organism>
<name>A0A9P8WEE3_9HYPO</name>